<keyword evidence="10" id="KW-1185">Reference proteome</keyword>
<dbReference type="Gene3D" id="1.20.1740.10">
    <property type="entry name" value="Amino acid/polyamine transporter I"/>
    <property type="match status" value="1"/>
</dbReference>
<evidence type="ECO:0000256" key="2">
    <source>
        <dbReference type="ARBA" id="ARBA00022448"/>
    </source>
</evidence>
<organism evidence="9 10">
    <name type="scientific">Candidatus Francisella endociliophora</name>
    <dbReference type="NCBI Taxonomy" id="653937"/>
    <lineage>
        <taxon>Bacteria</taxon>
        <taxon>Pseudomonadati</taxon>
        <taxon>Pseudomonadota</taxon>
        <taxon>Gammaproteobacteria</taxon>
        <taxon>Thiotrichales</taxon>
        <taxon>Francisellaceae</taxon>
        <taxon>Francisella</taxon>
    </lineage>
</organism>
<dbReference type="HOGENOM" id="CLU_052043_1_1_6"/>
<feature type="transmembrane region" description="Helical" evidence="8">
    <location>
        <begin position="363"/>
        <end position="385"/>
    </location>
</feature>
<dbReference type="InterPro" id="IPR018227">
    <property type="entry name" value="Amino_acid_transport_2"/>
</dbReference>
<evidence type="ECO:0000256" key="3">
    <source>
        <dbReference type="ARBA" id="ARBA00022475"/>
    </source>
</evidence>
<feature type="transmembrane region" description="Helical" evidence="8">
    <location>
        <begin position="127"/>
        <end position="148"/>
    </location>
</feature>
<feature type="transmembrane region" description="Helical" evidence="8">
    <location>
        <begin position="397"/>
        <end position="419"/>
    </location>
</feature>
<feature type="transmembrane region" description="Helical" evidence="8">
    <location>
        <begin position="292"/>
        <end position="317"/>
    </location>
</feature>
<evidence type="ECO:0000256" key="4">
    <source>
        <dbReference type="ARBA" id="ARBA00022519"/>
    </source>
</evidence>
<evidence type="ECO:0000313" key="10">
    <source>
        <dbReference type="Proteomes" id="UP000029672"/>
    </source>
</evidence>
<keyword evidence="6 8" id="KW-1133">Transmembrane helix</keyword>
<dbReference type="RefSeq" id="WP_040010558.1">
    <property type="nucleotide sequence ID" value="NZ_CP009574.1"/>
</dbReference>
<keyword evidence="5 8" id="KW-0812">Transmembrane</keyword>
<protein>
    <submittedName>
        <fullName evidence="9">Serine permease</fullName>
    </submittedName>
</protein>
<evidence type="ECO:0000256" key="7">
    <source>
        <dbReference type="ARBA" id="ARBA00023136"/>
    </source>
</evidence>
<reference evidence="9 10" key="1">
    <citation type="submission" date="2014-10" db="EMBL/GenBank/DDBJ databases">
        <title>Whole genome sequence of Francisella endociliophora strain FSC1006, isolated from a laboratory culture of the marine ciliate Euplotes raikovi.</title>
        <authorList>
            <person name="Granberg M."/>
            <person name="Backman S."/>
            <person name="Lundmark E."/>
            <person name="Nilsson E."/>
            <person name="Karlsson E."/>
            <person name="Thelaus J."/>
            <person name="Ohrman C."/>
            <person name="Larkeryd A."/>
            <person name="Stenberg P."/>
        </authorList>
    </citation>
    <scope>NUCLEOTIDE SEQUENCE [LARGE SCALE GENOMIC DNA]</scope>
    <source>
        <strain evidence="9 10">FSC1006</strain>
    </source>
</reference>
<dbReference type="GO" id="GO:0005886">
    <property type="term" value="C:plasma membrane"/>
    <property type="evidence" value="ECO:0007669"/>
    <property type="project" value="UniProtKB-SubCell"/>
</dbReference>
<feature type="transmembrane region" description="Helical" evidence="8">
    <location>
        <begin position="195"/>
        <end position="221"/>
    </location>
</feature>
<dbReference type="Pfam" id="PF03222">
    <property type="entry name" value="Trp_Tyr_perm"/>
    <property type="match status" value="1"/>
</dbReference>
<dbReference type="GO" id="GO:0003333">
    <property type="term" value="P:amino acid transmembrane transport"/>
    <property type="evidence" value="ECO:0007669"/>
    <property type="project" value="InterPro"/>
</dbReference>
<keyword evidence="7 8" id="KW-0472">Membrane</keyword>
<evidence type="ECO:0000256" key="8">
    <source>
        <dbReference type="SAM" id="Phobius"/>
    </source>
</evidence>
<dbReference type="PANTHER" id="PTHR35334:SF2">
    <property type="entry name" value="SERINE TRANSPORTER SDAC"/>
    <property type="match status" value="1"/>
</dbReference>
<name>A0A097ERJ6_9GAMM</name>
<dbReference type="Proteomes" id="UP000029672">
    <property type="component" value="Chromosome"/>
</dbReference>
<evidence type="ECO:0000256" key="1">
    <source>
        <dbReference type="ARBA" id="ARBA00004429"/>
    </source>
</evidence>
<feature type="transmembrane region" description="Helical" evidence="8">
    <location>
        <begin position="85"/>
        <end position="107"/>
    </location>
</feature>
<evidence type="ECO:0000313" key="9">
    <source>
        <dbReference type="EMBL" id="AIT10184.1"/>
    </source>
</evidence>
<dbReference type="KEGG" id="frf:LO80_09500"/>
<feature type="transmembrane region" description="Helical" evidence="8">
    <location>
        <begin position="242"/>
        <end position="264"/>
    </location>
</feature>
<evidence type="ECO:0000256" key="5">
    <source>
        <dbReference type="ARBA" id="ARBA00022692"/>
    </source>
</evidence>
<accession>A0A097ERJ6</accession>
<feature type="transmembrane region" description="Helical" evidence="8">
    <location>
        <begin position="155"/>
        <end position="175"/>
    </location>
</feature>
<feature type="transmembrane region" description="Helical" evidence="8">
    <location>
        <begin position="12"/>
        <end position="34"/>
    </location>
</feature>
<dbReference type="OrthoDB" id="1627372at2"/>
<feature type="transmembrane region" description="Helical" evidence="8">
    <location>
        <begin position="40"/>
        <end position="57"/>
    </location>
</feature>
<dbReference type="AlphaFoldDB" id="A0A097ERJ6"/>
<dbReference type="PANTHER" id="PTHR35334">
    <property type="entry name" value="SERINE TRANSPORTER"/>
    <property type="match status" value="1"/>
</dbReference>
<dbReference type="STRING" id="1547445.LO80_09500"/>
<keyword evidence="3" id="KW-1003">Cell membrane</keyword>
<feature type="transmembrane region" description="Helical" evidence="8">
    <location>
        <begin position="337"/>
        <end position="357"/>
    </location>
</feature>
<dbReference type="eggNOG" id="COG0814">
    <property type="taxonomic scope" value="Bacteria"/>
</dbReference>
<dbReference type="EMBL" id="CP009574">
    <property type="protein sequence ID" value="AIT10184.1"/>
    <property type="molecule type" value="Genomic_DNA"/>
</dbReference>
<comment type="subcellular location">
    <subcellularLocation>
        <location evidence="1">Cell inner membrane</location>
        <topology evidence="1">Multi-pass membrane protein</topology>
    </subcellularLocation>
</comment>
<evidence type="ECO:0000256" key="6">
    <source>
        <dbReference type="ARBA" id="ARBA00022989"/>
    </source>
</evidence>
<gene>
    <name evidence="9" type="ORF">LO80_09500</name>
</gene>
<keyword evidence="2" id="KW-0813">Transport</keyword>
<proteinExistence type="predicted"/>
<sequence length="420" mass="47584">MKKPTYLNSTKLDIQWIFTLFGTAIGAGLLYLPVQAGDSGFWALATVMIFALPLTYYSHKNMSNIVLSADDGGITDVFTHNLGKIFGLVCVVLYFFAIFLNMPMYSIGLNSELSNFLINYNLVKTDLSTSVWFSFSILVILMTVVSLGMNIILKFMQLIVIFLILLVLILTIYIIPDWNYKFVTDSHFEFTSYIIGVLMVLPILVLSMNHSPVISSLVIFYRDYVKIERSEEKAKIYKILQINALILFIFVLLFVTSCLLSTTVEDLNRASANNLSIVTLIQEQHPSILLNILAPMIVFTAIISSFIGCYIGSIEALRYLFRYFFKEVCKIHISDSLISKACIFIIFIVLWICTIANFKILDIIGILVAPTVAFLLYVLPVIIIYKNIKCKNYRRVILDSILLIMGLVIIFGYLIGLLIK</sequence>
<keyword evidence="4" id="KW-0997">Cell inner membrane</keyword>